<keyword evidence="4" id="KW-0862">Zinc</keyword>
<evidence type="ECO:0000313" key="7">
    <source>
        <dbReference type="Proteomes" id="UP000708208"/>
    </source>
</evidence>
<evidence type="ECO:0000256" key="3">
    <source>
        <dbReference type="ARBA" id="ARBA00022771"/>
    </source>
</evidence>
<evidence type="ECO:0000256" key="4">
    <source>
        <dbReference type="ARBA" id="ARBA00022833"/>
    </source>
</evidence>
<protein>
    <recommendedName>
        <fullName evidence="8">BED-type domain-containing protein</fullName>
    </recommendedName>
</protein>
<evidence type="ECO:0000313" key="6">
    <source>
        <dbReference type="EMBL" id="CAG7727373.1"/>
    </source>
</evidence>
<name>A0A8J2JTX3_9HEXA</name>
<proteinExistence type="predicted"/>
<dbReference type="PANTHER" id="PTHR46481">
    <property type="entry name" value="ZINC FINGER BED DOMAIN-CONTAINING PROTEIN 4"/>
    <property type="match status" value="1"/>
</dbReference>
<sequence length="218" mass="24789">MSEEREQIVELVVIGDGPSSQLKSKKKSSDINNHYIFTDGVYKCKYCSTSVKKESNSGTRNRWTHLKSQHPIKCLPQIPKVGTQKGNIESAFERQKNGFDQEELNRLLARFVILTDQPFTVTETTSFIELMCHGRVKRPEIPNADSIKRRIVKLYENEKAKIIAKVKAAPGKVSLIADSWTSVHRKSFHGIIASWIDSDWNLQHVVLEMDILTKHAGT</sequence>
<dbReference type="InterPro" id="IPR052035">
    <property type="entry name" value="ZnF_BED_domain_contain"/>
</dbReference>
<comment type="caution">
    <text evidence="6">The sequence shown here is derived from an EMBL/GenBank/DDBJ whole genome shotgun (WGS) entry which is preliminary data.</text>
</comment>
<evidence type="ECO:0008006" key="8">
    <source>
        <dbReference type="Google" id="ProtNLM"/>
    </source>
</evidence>
<dbReference type="AlphaFoldDB" id="A0A8J2JTX3"/>
<keyword evidence="2" id="KW-0479">Metal-binding</keyword>
<gene>
    <name evidence="6" type="ORF">AFUS01_LOCUS16219</name>
</gene>
<dbReference type="EMBL" id="CAJVCH010147826">
    <property type="protein sequence ID" value="CAG7727373.1"/>
    <property type="molecule type" value="Genomic_DNA"/>
</dbReference>
<organism evidence="6 7">
    <name type="scientific">Allacma fusca</name>
    <dbReference type="NCBI Taxonomy" id="39272"/>
    <lineage>
        <taxon>Eukaryota</taxon>
        <taxon>Metazoa</taxon>
        <taxon>Ecdysozoa</taxon>
        <taxon>Arthropoda</taxon>
        <taxon>Hexapoda</taxon>
        <taxon>Collembola</taxon>
        <taxon>Symphypleona</taxon>
        <taxon>Sminthuridae</taxon>
        <taxon>Allacma</taxon>
    </lineage>
</organism>
<reference evidence="6" key="1">
    <citation type="submission" date="2021-06" db="EMBL/GenBank/DDBJ databases">
        <authorList>
            <person name="Hodson N. C."/>
            <person name="Mongue J. A."/>
            <person name="Jaron S. K."/>
        </authorList>
    </citation>
    <scope>NUCLEOTIDE SEQUENCE</scope>
</reference>
<evidence type="ECO:0000256" key="2">
    <source>
        <dbReference type="ARBA" id="ARBA00022723"/>
    </source>
</evidence>
<evidence type="ECO:0000256" key="5">
    <source>
        <dbReference type="ARBA" id="ARBA00023242"/>
    </source>
</evidence>
<accession>A0A8J2JTX3</accession>
<dbReference type="GO" id="GO:0008270">
    <property type="term" value="F:zinc ion binding"/>
    <property type="evidence" value="ECO:0007669"/>
    <property type="project" value="UniProtKB-KW"/>
</dbReference>
<keyword evidence="3" id="KW-0863">Zinc-finger</keyword>
<dbReference type="GO" id="GO:0005634">
    <property type="term" value="C:nucleus"/>
    <property type="evidence" value="ECO:0007669"/>
    <property type="project" value="UniProtKB-SubCell"/>
</dbReference>
<keyword evidence="5" id="KW-0539">Nucleus</keyword>
<dbReference type="Proteomes" id="UP000708208">
    <property type="component" value="Unassembled WGS sequence"/>
</dbReference>
<keyword evidence="7" id="KW-1185">Reference proteome</keyword>
<comment type="subcellular location">
    <subcellularLocation>
        <location evidence="1">Nucleus</location>
    </subcellularLocation>
</comment>
<evidence type="ECO:0000256" key="1">
    <source>
        <dbReference type="ARBA" id="ARBA00004123"/>
    </source>
</evidence>
<dbReference type="OrthoDB" id="1607513at2759"/>
<dbReference type="PANTHER" id="PTHR46481:SF10">
    <property type="entry name" value="ZINC FINGER BED DOMAIN-CONTAINING PROTEIN 39"/>
    <property type="match status" value="1"/>
</dbReference>